<accession>A0A0A9EYD2</accession>
<proteinExistence type="predicted"/>
<organism evidence="1">
    <name type="scientific">Arundo donax</name>
    <name type="common">Giant reed</name>
    <name type="synonym">Donax arundinaceus</name>
    <dbReference type="NCBI Taxonomy" id="35708"/>
    <lineage>
        <taxon>Eukaryota</taxon>
        <taxon>Viridiplantae</taxon>
        <taxon>Streptophyta</taxon>
        <taxon>Embryophyta</taxon>
        <taxon>Tracheophyta</taxon>
        <taxon>Spermatophyta</taxon>
        <taxon>Magnoliopsida</taxon>
        <taxon>Liliopsida</taxon>
        <taxon>Poales</taxon>
        <taxon>Poaceae</taxon>
        <taxon>PACMAD clade</taxon>
        <taxon>Arundinoideae</taxon>
        <taxon>Arundineae</taxon>
        <taxon>Arundo</taxon>
    </lineage>
</organism>
<name>A0A0A9EYD2_ARUDO</name>
<dbReference type="AlphaFoldDB" id="A0A0A9EYD2"/>
<reference evidence="1" key="1">
    <citation type="submission" date="2014-09" db="EMBL/GenBank/DDBJ databases">
        <authorList>
            <person name="Magalhaes I.L.F."/>
            <person name="Oliveira U."/>
            <person name="Santos F.R."/>
            <person name="Vidigal T.H.D.A."/>
            <person name="Brescovit A.D."/>
            <person name="Santos A.J."/>
        </authorList>
    </citation>
    <scope>NUCLEOTIDE SEQUENCE</scope>
    <source>
        <tissue evidence="1">Shoot tissue taken approximately 20 cm above the soil surface</tissue>
    </source>
</reference>
<dbReference type="EMBL" id="GBRH01196863">
    <property type="protein sequence ID" value="JAE01033.1"/>
    <property type="molecule type" value="Transcribed_RNA"/>
</dbReference>
<reference evidence="1" key="2">
    <citation type="journal article" date="2015" name="Data Brief">
        <title>Shoot transcriptome of the giant reed, Arundo donax.</title>
        <authorList>
            <person name="Barrero R.A."/>
            <person name="Guerrero F.D."/>
            <person name="Moolhuijzen P."/>
            <person name="Goolsby J.A."/>
            <person name="Tidwell J."/>
            <person name="Bellgard S.E."/>
            <person name="Bellgard M.I."/>
        </authorList>
    </citation>
    <scope>NUCLEOTIDE SEQUENCE</scope>
    <source>
        <tissue evidence="1">Shoot tissue taken approximately 20 cm above the soil surface</tissue>
    </source>
</reference>
<protein>
    <submittedName>
        <fullName evidence="1">Uncharacterized protein</fullName>
    </submittedName>
</protein>
<evidence type="ECO:0000313" key="1">
    <source>
        <dbReference type="EMBL" id="JAE01033.1"/>
    </source>
</evidence>
<sequence length="29" mass="3044">MTVRGSGSTSNCSTFQWSAGSFESVICLT</sequence>